<evidence type="ECO:0000259" key="10">
    <source>
        <dbReference type="Pfam" id="PF05730"/>
    </source>
</evidence>
<keyword evidence="5" id="KW-0472">Membrane</keyword>
<feature type="domain" description="CFEM" evidence="10">
    <location>
        <begin position="29"/>
        <end position="89"/>
    </location>
</feature>
<keyword evidence="7" id="KW-1015">Disulfide bond</keyword>
<feature type="chain" id="PRO_5028945890" description="CFEM domain-containing protein" evidence="9">
    <location>
        <begin position="19"/>
        <end position="90"/>
    </location>
</feature>
<dbReference type="GO" id="GO:0098552">
    <property type="term" value="C:side of membrane"/>
    <property type="evidence" value="ECO:0007669"/>
    <property type="project" value="UniProtKB-KW"/>
</dbReference>
<evidence type="ECO:0000256" key="3">
    <source>
        <dbReference type="ARBA" id="ARBA00010031"/>
    </source>
</evidence>
<evidence type="ECO:0000256" key="5">
    <source>
        <dbReference type="ARBA" id="ARBA00022622"/>
    </source>
</evidence>
<keyword evidence="5" id="KW-0325">Glycoprotein</keyword>
<evidence type="ECO:0000256" key="7">
    <source>
        <dbReference type="ARBA" id="ARBA00023157"/>
    </source>
</evidence>
<keyword evidence="5" id="KW-0336">GPI-anchor</keyword>
<feature type="signal peptide" evidence="9">
    <location>
        <begin position="1"/>
        <end position="18"/>
    </location>
</feature>
<evidence type="ECO:0000256" key="6">
    <source>
        <dbReference type="ARBA" id="ARBA00022729"/>
    </source>
</evidence>
<evidence type="ECO:0000313" key="12">
    <source>
        <dbReference type="Proteomes" id="UP000481861"/>
    </source>
</evidence>
<evidence type="ECO:0000256" key="9">
    <source>
        <dbReference type="SAM" id="SignalP"/>
    </source>
</evidence>
<gene>
    <name evidence="11" type="ORF">BDV95DRAFT_149381</name>
</gene>
<protein>
    <recommendedName>
        <fullName evidence="10">CFEM domain-containing protein</fullName>
    </recommendedName>
</protein>
<comment type="similarity">
    <text evidence="3">Belongs to the RBT5 family.</text>
</comment>
<dbReference type="OrthoDB" id="3785142at2759"/>
<dbReference type="Pfam" id="PF05730">
    <property type="entry name" value="CFEM"/>
    <property type="match status" value="1"/>
</dbReference>
<accession>A0A7C8MD54</accession>
<evidence type="ECO:0000256" key="2">
    <source>
        <dbReference type="ARBA" id="ARBA00004613"/>
    </source>
</evidence>
<evidence type="ECO:0000256" key="8">
    <source>
        <dbReference type="ARBA" id="ARBA00023288"/>
    </source>
</evidence>
<dbReference type="InterPro" id="IPR008427">
    <property type="entry name" value="Extracellular_membr_CFEM_dom"/>
</dbReference>
<name>A0A7C8MD54_9PLEO</name>
<keyword evidence="12" id="KW-1185">Reference proteome</keyword>
<comment type="subcellular location">
    <subcellularLocation>
        <location evidence="1">Membrane</location>
        <topology evidence="1">Lipid-anchor</topology>
        <topology evidence="1">GPI-anchor</topology>
    </subcellularLocation>
    <subcellularLocation>
        <location evidence="2">Secreted</location>
    </subcellularLocation>
</comment>
<dbReference type="GO" id="GO:0005576">
    <property type="term" value="C:extracellular region"/>
    <property type="evidence" value="ECO:0007669"/>
    <property type="project" value="UniProtKB-SubCell"/>
</dbReference>
<evidence type="ECO:0000313" key="11">
    <source>
        <dbReference type="EMBL" id="KAF2877480.1"/>
    </source>
</evidence>
<comment type="caution">
    <text evidence="11">The sequence shown here is derived from an EMBL/GenBank/DDBJ whole genome shotgun (WGS) entry which is preliminary data.</text>
</comment>
<organism evidence="11 12">
    <name type="scientific">Massariosphaeria phaeospora</name>
    <dbReference type="NCBI Taxonomy" id="100035"/>
    <lineage>
        <taxon>Eukaryota</taxon>
        <taxon>Fungi</taxon>
        <taxon>Dikarya</taxon>
        <taxon>Ascomycota</taxon>
        <taxon>Pezizomycotina</taxon>
        <taxon>Dothideomycetes</taxon>
        <taxon>Pleosporomycetidae</taxon>
        <taxon>Pleosporales</taxon>
        <taxon>Pleosporales incertae sedis</taxon>
        <taxon>Massariosphaeria</taxon>
    </lineage>
</organism>
<sequence length="90" mass="9176">MRFLLTALLAGASAVVYASPVAAPQEAEVSSIGQCPQACWDESEVQAGCDPNADNACLCGVFLDAVTACLGTCSIEENLAALDVLQPSCP</sequence>
<dbReference type="AlphaFoldDB" id="A0A7C8MD54"/>
<keyword evidence="6 9" id="KW-0732">Signal</keyword>
<dbReference type="EMBL" id="JAADJZ010000002">
    <property type="protein sequence ID" value="KAF2877480.1"/>
    <property type="molecule type" value="Genomic_DNA"/>
</dbReference>
<keyword evidence="8" id="KW-0449">Lipoprotein</keyword>
<proteinExistence type="inferred from homology"/>
<keyword evidence="4" id="KW-0964">Secreted</keyword>
<evidence type="ECO:0000256" key="1">
    <source>
        <dbReference type="ARBA" id="ARBA00004589"/>
    </source>
</evidence>
<evidence type="ECO:0000256" key="4">
    <source>
        <dbReference type="ARBA" id="ARBA00022525"/>
    </source>
</evidence>
<dbReference type="Proteomes" id="UP000481861">
    <property type="component" value="Unassembled WGS sequence"/>
</dbReference>
<reference evidence="11 12" key="1">
    <citation type="submission" date="2020-01" db="EMBL/GenBank/DDBJ databases">
        <authorList>
            <consortium name="DOE Joint Genome Institute"/>
            <person name="Haridas S."/>
            <person name="Albert R."/>
            <person name="Binder M."/>
            <person name="Bloem J."/>
            <person name="Labutti K."/>
            <person name="Salamov A."/>
            <person name="Andreopoulos B."/>
            <person name="Baker S.E."/>
            <person name="Barry K."/>
            <person name="Bills G."/>
            <person name="Bluhm B.H."/>
            <person name="Cannon C."/>
            <person name="Castanera R."/>
            <person name="Culley D.E."/>
            <person name="Daum C."/>
            <person name="Ezra D."/>
            <person name="Gonzalez J.B."/>
            <person name="Henrissat B."/>
            <person name="Kuo A."/>
            <person name="Liang C."/>
            <person name="Lipzen A."/>
            <person name="Lutzoni F."/>
            <person name="Magnuson J."/>
            <person name="Mondo S."/>
            <person name="Nolan M."/>
            <person name="Ohm R."/>
            <person name="Pangilinan J."/>
            <person name="Park H.-J.H."/>
            <person name="Ramirez L."/>
            <person name="Alfaro M."/>
            <person name="Sun H."/>
            <person name="Tritt A."/>
            <person name="Yoshinaga Y."/>
            <person name="Zwiers L.-H.L."/>
            <person name="Turgeon B.G."/>
            <person name="Goodwin S.B."/>
            <person name="Spatafora J.W."/>
            <person name="Crous P.W."/>
            <person name="Grigoriev I.V."/>
        </authorList>
    </citation>
    <scope>NUCLEOTIDE SEQUENCE [LARGE SCALE GENOMIC DNA]</scope>
    <source>
        <strain evidence="11 12">CBS 611.86</strain>
    </source>
</reference>